<evidence type="ECO:0000313" key="1">
    <source>
        <dbReference type="Ensembl" id="ENSOARP00020043637.1"/>
    </source>
</evidence>
<dbReference type="Ensembl" id="ENSOART00020078396.1">
    <property type="protein sequence ID" value="ENSOARP00020043637.1"/>
    <property type="gene ID" value="ENSOARG00020028902.1"/>
</dbReference>
<organism evidence="1">
    <name type="scientific">Ovis aries</name>
    <name type="common">Sheep</name>
    <dbReference type="NCBI Taxonomy" id="9940"/>
    <lineage>
        <taxon>Eukaryota</taxon>
        <taxon>Metazoa</taxon>
        <taxon>Chordata</taxon>
        <taxon>Craniata</taxon>
        <taxon>Vertebrata</taxon>
        <taxon>Euteleostomi</taxon>
        <taxon>Mammalia</taxon>
        <taxon>Eutheria</taxon>
        <taxon>Laurasiatheria</taxon>
        <taxon>Artiodactyla</taxon>
        <taxon>Ruminantia</taxon>
        <taxon>Pecora</taxon>
        <taxon>Bovidae</taxon>
        <taxon>Caprinae</taxon>
        <taxon>Ovis</taxon>
    </lineage>
</organism>
<sequence>MLDYLCSPYANLLWAGDMKSSQAITTLLFEWLDNQATKELELHLLGIELFWNLLLHFGKSQLKCW</sequence>
<protein>
    <submittedName>
        <fullName evidence="1">Uncharacterized protein</fullName>
    </submittedName>
</protein>
<reference evidence="1" key="3">
    <citation type="submission" date="2025-09" db="UniProtKB">
        <authorList>
            <consortium name="Ensembl"/>
        </authorList>
    </citation>
    <scope>IDENTIFICATION</scope>
</reference>
<reference evidence="1" key="1">
    <citation type="submission" date="2020-11" db="EMBL/GenBank/DDBJ databases">
        <authorList>
            <person name="Davenport K.M."/>
            <person name="Bickhart D.M."/>
            <person name="Smith T.P.L."/>
            <person name="Murdoch B.M."/>
            <person name="Rosen B.D."/>
        </authorList>
    </citation>
    <scope>NUCLEOTIDE SEQUENCE [LARGE SCALE GENOMIC DNA]</scope>
    <source>
        <strain evidence="1">OAR_USU_Benz2616</strain>
    </source>
</reference>
<reference evidence="1" key="2">
    <citation type="submission" date="2025-08" db="UniProtKB">
        <authorList>
            <consortium name="Ensembl"/>
        </authorList>
    </citation>
    <scope>IDENTIFICATION</scope>
</reference>
<name>A0AC11DJL1_SHEEP</name>
<proteinExistence type="predicted"/>
<accession>A0AC11DJL1</accession>